<dbReference type="EMBL" id="JAOBZK010000093">
    <property type="protein sequence ID" value="MDH1182071.1"/>
    <property type="molecule type" value="Genomic_DNA"/>
</dbReference>
<proteinExistence type="predicted"/>
<keyword evidence="1" id="KW-1133">Transmembrane helix</keyword>
<dbReference type="Gene3D" id="3.40.630.30">
    <property type="match status" value="1"/>
</dbReference>
<evidence type="ECO:0000313" key="3">
    <source>
        <dbReference type="Proteomes" id="UP001158644"/>
    </source>
</evidence>
<name>A0ABD4Z5J7_9BURK</name>
<gene>
    <name evidence="2" type="ORF">N5C72_28670</name>
</gene>
<evidence type="ECO:0000256" key="1">
    <source>
        <dbReference type="SAM" id="Phobius"/>
    </source>
</evidence>
<evidence type="ECO:0000313" key="2">
    <source>
        <dbReference type="EMBL" id="MDH1182071.1"/>
    </source>
</evidence>
<feature type="transmembrane region" description="Helical" evidence="1">
    <location>
        <begin position="244"/>
        <end position="266"/>
    </location>
</feature>
<dbReference type="RefSeq" id="WP_279992445.1">
    <property type="nucleotide sequence ID" value="NZ_DALZLU010000044.1"/>
</dbReference>
<dbReference type="SUPFAM" id="SSF55729">
    <property type="entry name" value="Acyl-CoA N-acyltransferases (Nat)"/>
    <property type="match status" value="1"/>
</dbReference>
<keyword evidence="1" id="KW-0472">Membrane</keyword>
<keyword evidence="1" id="KW-0812">Transmembrane</keyword>
<protein>
    <submittedName>
        <fullName evidence="2">GNAT family N-acetyltransferase</fullName>
    </submittedName>
</protein>
<sequence>MLPSLDTEWKDSPSLPPRIFILEVRHEDRPDSSPSDWLLVERQEQVDCLTDGSPAEARIRISFRKLNSTGARGPSECGFFDGRYSKGLGEQADMVSLTGGAIMMPYPMRGKGIGTFFMNEIVKWAKQWPDAEVRRISLSPVDGSSENKDRRNRFYEQFGLRFSYSDPDLRGGVSKPMLVSGLHPVDALKGHIQILTVSDFIGTLIRETEALRRQVADQSSRVVRIQGLVDQATKKPLRWAVRLLWARISVWVSPIALLLGVGYAVYKWLSQP</sequence>
<organism evidence="2 3">
    <name type="scientific">Achromobacter mucicolens</name>
    <dbReference type="NCBI Taxonomy" id="1389922"/>
    <lineage>
        <taxon>Bacteria</taxon>
        <taxon>Pseudomonadati</taxon>
        <taxon>Pseudomonadota</taxon>
        <taxon>Betaproteobacteria</taxon>
        <taxon>Burkholderiales</taxon>
        <taxon>Alcaligenaceae</taxon>
        <taxon>Achromobacter</taxon>
    </lineage>
</organism>
<dbReference type="AlphaFoldDB" id="A0ABD4Z5J7"/>
<dbReference type="InterPro" id="IPR016181">
    <property type="entry name" value="Acyl_CoA_acyltransferase"/>
</dbReference>
<comment type="caution">
    <text evidence="2">The sequence shown here is derived from an EMBL/GenBank/DDBJ whole genome shotgun (WGS) entry which is preliminary data.</text>
</comment>
<dbReference type="Proteomes" id="UP001158644">
    <property type="component" value="Unassembled WGS sequence"/>
</dbReference>
<reference evidence="2 3" key="1">
    <citation type="submission" date="2022-09" db="EMBL/GenBank/DDBJ databases">
        <title>Intensive care unit water sources are persistently colonized with multi-drug resistant bacteria and are the site of extensive horizontal gene transfer of antibiotic resistance genes.</title>
        <authorList>
            <person name="Diorio-Toth L."/>
        </authorList>
    </citation>
    <scope>NUCLEOTIDE SEQUENCE [LARGE SCALE GENOMIC DNA]</scope>
    <source>
        <strain evidence="2 3">GD03967</strain>
    </source>
</reference>
<accession>A0ABD4Z5J7</accession>